<dbReference type="PROSITE" id="PS01094">
    <property type="entry name" value="UPF0076"/>
    <property type="match status" value="1"/>
</dbReference>
<dbReference type="RefSeq" id="WP_161831776.1">
    <property type="nucleotide sequence ID" value="NZ_AP028127.1"/>
</dbReference>
<dbReference type="InterPro" id="IPR035959">
    <property type="entry name" value="RutC-like_sf"/>
</dbReference>
<proteinExistence type="inferred from homology"/>
<dbReference type="NCBIfam" id="TIGR00004">
    <property type="entry name" value="Rid family detoxifying hydrolase"/>
    <property type="match status" value="1"/>
</dbReference>
<accession>A0ABN6ZA76</accession>
<gene>
    <name evidence="2" type="ORF">T23_00460</name>
</gene>
<dbReference type="PANTHER" id="PTHR11803:SF39">
    <property type="entry name" value="2-IMINOBUTANOATE_2-IMINOPROPANOATE DEAMINASE"/>
    <property type="match status" value="1"/>
</dbReference>
<organism evidence="2 3">
    <name type="scientific">Turicibacter faecis</name>
    <dbReference type="NCBI Taxonomy" id="2963365"/>
    <lineage>
        <taxon>Bacteria</taxon>
        <taxon>Bacillati</taxon>
        <taxon>Bacillota</taxon>
        <taxon>Erysipelotrichia</taxon>
        <taxon>Erysipelotrichales</taxon>
        <taxon>Turicibacteraceae</taxon>
        <taxon>Turicibacter</taxon>
    </lineage>
</organism>
<name>A0ABN6ZA76_9FIRM</name>
<dbReference type="EMBL" id="AP028127">
    <property type="protein sequence ID" value="BEH89944.1"/>
    <property type="molecule type" value="Genomic_DNA"/>
</dbReference>
<dbReference type="InterPro" id="IPR006175">
    <property type="entry name" value="YjgF/YER057c/UK114"/>
</dbReference>
<dbReference type="InterPro" id="IPR019897">
    <property type="entry name" value="RidA_CS"/>
</dbReference>
<sequence length="125" mass="13817">MNIISTNAAPQAIGPYSQAIEVNNTLYISGQIPLDPQTMEVIADDVATQTHQCLKNIDAILTKAGYSLHNVVKCGIFLTDMNDFSIVNEVYGQYFHSHKPTRSCVQVAKLPREVKIEIEAIAVRN</sequence>
<comment type="similarity">
    <text evidence="1">Belongs to the RutC family.</text>
</comment>
<dbReference type="Pfam" id="PF01042">
    <property type="entry name" value="Ribonuc_L-PSP"/>
    <property type="match status" value="1"/>
</dbReference>
<evidence type="ECO:0000313" key="2">
    <source>
        <dbReference type="EMBL" id="BEH89944.1"/>
    </source>
</evidence>
<protein>
    <submittedName>
        <fullName evidence="2">Reactive intermediate/imine deaminase</fullName>
    </submittedName>
</protein>
<keyword evidence="3" id="KW-1185">Reference proteome</keyword>
<dbReference type="SUPFAM" id="SSF55298">
    <property type="entry name" value="YjgF-like"/>
    <property type="match status" value="1"/>
</dbReference>
<dbReference type="Proteomes" id="UP001432099">
    <property type="component" value="Chromosome"/>
</dbReference>
<evidence type="ECO:0000256" key="1">
    <source>
        <dbReference type="ARBA" id="ARBA00010552"/>
    </source>
</evidence>
<dbReference type="CDD" id="cd00448">
    <property type="entry name" value="YjgF_YER057c_UK114_family"/>
    <property type="match status" value="1"/>
</dbReference>
<dbReference type="PANTHER" id="PTHR11803">
    <property type="entry name" value="2-IMINOBUTANOATE/2-IMINOPROPANOATE DEAMINASE RIDA"/>
    <property type="match status" value="1"/>
</dbReference>
<dbReference type="Gene3D" id="3.30.1330.40">
    <property type="entry name" value="RutC-like"/>
    <property type="match status" value="1"/>
</dbReference>
<dbReference type="InterPro" id="IPR006056">
    <property type="entry name" value="RidA"/>
</dbReference>
<evidence type="ECO:0000313" key="3">
    <source>
        <dbReference type="Proteomes" id="UP001432099"/>
    </source>
</evidence>
<reference evidence="2" key="1">
    <citation type="journal article" date="2024" name="Int. J. Syst. Evol. Microbiol.">
        <title>Turicibacter faecis sp. nov., isolated from faeces of heart failure mouse model.</title>
        <authorList>
            <person name="Imamura Y."/>
            <person name="Motooka D."/>
            <person name="Nakajima Y."/>
            <person name="Ito S."/>
            <person name="Kitakaze M."/>
            <person name="Iida T."/>
            <person name="Nakamura S."/>
        </authorList>
    </citation>
    <scope>NUCLEOTIDE SEQUENCE</scope>
    <source>
        <strain evidence="2">TC023</strain>
    </source>
</reference>